<dbReference type="Gene3D" id="1.20.1640.10">
    <property type="entry name" value="Multidrug efflux transporter AcrB transmembrane domain"/>
    <property type="match status" value="3"/>
</dbReference>
<feature type="transmembrane region" description="Helical" evidence="7">
    <location>
        <begin position="529"/>
        <end position="547"/>
    </location>
</feature>
<dbReference type="InterPro" id="IPR001036">
    <property type="entry name" value="Acrflvin-R"/>
</dbReference>
<dbReference type="RefSeq" id="WP_394818508.1">
    <property type="nucleotide sequence ID" value="NZ_JAWJZY010000001.1"/>
</dbReference>
<feature type="transmembrane region" description="Helical" evidence="7">
    <location>
        <begin position="1007"/>
        <end position="1026"/>
    </location>
</feature>
<dbReference type="Gene3D" id="3.30.70.1430">
    <property type="entry name" value="Multidrug efflux transporter AcrB pore domain"/>
    <property type="match status" value="2"/>
</dbReference>
<evidence type="ECO:0000313" key="9">
    <source>
        <dbReference type="Proteomes" id="UP001312908"/>
    </source>
</evidence>
<evidence type="ECO:0000256" key="1">
    <source>
        <dbReference type="ARBA" id="ARBA00022448"/>
    </source>
</evidence>
<evidence type="ECO:0000256" key="7">
    <source>
        <dbReference type="SAM" id="Phobius"/>
    </source>
</evidence>
<reference evidence="8 9" key="1">
    <citation type="submission" date="2023-10" db="EMBL/GenBank/DDBJ databases">
        <title>Sorlinia euscelidii gen. nov., sp. nov., an acetic acid bacteria isolated from the gut of Euscelidius variegatus emitter.</title>
        <authorList>
            <person name="Michoud G."/>
            <person name="Marasco R."/>
            <person name="Seferji K."/>
            <person name="Gonella E."/>
            <person name="Garuglieri E."/>
            <person name="Alma A."/>
            <person name="Mapelli F."/>
            <person name="Borin S."/>
            <person name="Daffonchio D."/>
            <person name="Crotti E."/>
        </authorList>
    </citation>
    <scope>NUCLEOTIDE SEQUENCE [LARGE SCALE GENOMIC DNA]</scope>
    <source>
        <strain evidence="8 9">EV16P</strain>
    </source>
</reference>
<feature type="transmembrane region" description="Helical" evidence="7">
    <location>
        <begin position="360"/>
        <end position="381"/>
    </location>
</feature>
<feature type="transmembrane region" description="Helical" evidence="7">
    <location>
        <begin position="336"/>
        <end position="353"/>
    </location>
</feature>
<keyword evidence="6 7" id="KW-0472">Membrane</keyword>
<accession>A0ABU7U0J6</accession>
<evidence type="ECO:0000256" key="2">
    <source>
        <dbReference type="ARBA" id="ARBA00022475"/>
    </source>
</evidence>
<dbReference type="Gene3D" id="3.30.2090.10">
    <property type="entry name" value="Multidrug efflux transporter AcrB TolC docking domain, DN and DC subdomains"/>
    <property type="match status" value="3"/>
</dbReference>
<keyword evidence="9" id="KW-1185">Reference proteome</keyword>
<evidence type="ECO:0000313" key="8">
    <source>
        <dbReference type="EMBL" id="MEE8657441.1"/>
    </source>
</evidence>
<keyword evidence="5 7" id="KW-1133">Transmembrane helix</keyword>
<keyword evidence="3" id="KW-0997">Cell inner membrane</keyword>
<keyword evidence="4 7" id="KW-0812">Transmembrane</keyword>
<feature type="transmembrane region" description="Helical" evidence="7">
    <location>
        <begin position="935"/>
        <end position="955"/>
    </location>
</feature>
<dbReference type="SUPFAM" id="SSF82866">
    <property type="entry name" value="Multidrug efflux transporter AcrB transmembrane domain"/>
    <property type="match status" value="2"/>
</dbReference>
<dbReference type="PANTHER" id="PTHR32063:SF34">
    <property type="entry name" value="MULTIDRUG RESISTANCE PROTEIN MDTC"/>
    <property type="match status" value="1"/>
</dbReference>
<dbReference type="Proteomes" id="UP001312908">
    <property type="component" value="Unassembled WGS sequence"/>
</dbReference>
<dbReference type="Gene3D" id="3.30.70.1440">
    <property type="entry name" value="Multidrug efflux transporter AcrB pore domain"/>
    <property type="match status" value="2"/>
</dbReference>
<evidence type="ECO:0000256" key="4">
    <source>
        <dbReference type="ARBA" id="ARBA00022692"/>
    </source>
</evidence>
<dbReference type="PANTHER" id="PTHR32063">
    <property type="match status" value="1"/>
</dbReference>
<organism evidence="8 9">
    <name type="scientific">Sorlinia euscelidii</name>
    <dbReference type="NCBI Taxonomy" id="3081148"/>
    <lineage>
        <taxon>Bacteria</taxon>
        <taxon>Pseudomonadati</taxon>
        <taxon>Pseudomonadota</taxon>
        <taxon>Alphaproteobacteria</taxon>
        <taxon>Acetobacterales</taxon>
        <taxon>Acetobacteraceae</taxon>
        <taxon>Sorlinia</taxon>
    </lineage>
</organism>
<feature type="transmembrane region" description="Helical" evidence="7">
    <location>
        <begin position="1038"/>
        <end position="1064"/>
    </location>
</feature>
<sequence length="1091" mass="117203">MNISRPFILRPVATILMSLALLVAGTIAYRLLPVADAPNIDLPVILVIAQQPGGSPSEVAATVAAPLERHLGAISGVTEMTSTSTSGQTRIILQFDLSRNIDGAARDVSAAIQAARHDLPTTMRDNPFYFKFNPNGSPALILALTSDSRSPAQLYDIATNTLQQQLSQVEGVGEVEIGGSAMPAVRVEINPLSLYKFGIGFEDVRAALASANAHTPKGFLDSGDRRYMLDTNDQARRAADYADLVIAYRNNRPLRLNSVAAIKDDKEDLYTYGSFDGKRAVVGIVYAQAGANIVKMVDGLKARLPFIKSALPNDVDVHVMADSSRIIRSSLADTRLTLFIAVILVIGIVLVFLHSVAAVLIPAIVVPVSIIGSFAALYLFGYQLDNLSLMALTISTGFIVDDAIVVLENITRHLERGLTPLRAALVGAREVVFTVVSMTSSLIAVFIPIILLDDLVGRFFREFAMTISISLVISMVLSLTLTPMICALLLRPLNGRESPRSVALTLQSGFARVERVYARMLDFSLRHQWWMVLTLPGTLILAGVLLINMPKGFFPEQDVGMILGRVMGDESASYDYMREKTARVEEGLKNYPEIDHYIAFFGGRQANQTSFFVSLREKSKRKRSAAQLVAALDRSFANLPGADVYFLSMGGVRTGARRGNGAYQYSLLSPDAEALTVWTPRLVKALSTLPEISDPNSDLQQGGASVNIAIKRDLAARYGLTAQLISNTLFDAYGQRAASVIYTPSNQYRVIMEADPRFARSPVSLLQSWVSTTGGTPPGGIASNNLRVRTADASSAPLNPAEAAYQNQMANSLAGGANTSSGAAVTTQAATMVPLTMTSDIVPTINPLAVHHEAQAVSSTISFNLRPGHSLGQAIAAIKAATVKIHLPPEMRVDFAGNAALFQKTIQKEPYLVLAALVAVYVVLGVLYESLVHPVTILSTLPSAGAGAIIALRLAGEEFSLMAMIGVILLIGIVKKNAIILIDFAIREDRAGLSPVASIRRASLARFRPIIMTSLAAAFGAIPLIVTGGYGEELRRPLGISILGGLIFSQALTLFTVPAVFLILDRLGRASSRFMRATCLTLHRLIHGSKS</sequence>
<comment type="caution">
    <text evidence="8">The sequence shown here is derived from an EMBL/GenBank/DDBJ whole genome shotgun (WGS) entry which is preliminary data.</text>
</comment>
<name>A0ABU7U0J6_9PROT</name>
<evidence type="ECO:0000256" key="6">
    <source>
        <dbReference type="ARBA" id="ARBA00023136"/>
    </source>
</evidence>
<evidence type="ECO:0000256" key="3">
    <source>
        <dbReference type="ARBA" id="ARBA00022519"/>
    </source>
</evidence>
<dbReference type="Gene3D" id="3.30.70.1320">
    <property type="entry name" value="Multidrug efflux transporter AcrB pore domain like"/>
    <property type="match status" value="1"/>
</dbReference>
<dbReference type="SUPFAM" id="SSF82714">
    <property type="entry name" value="Multidrug efflux transporter AcrB TolC docking domain, DN and DC subdomains"/>
    <property type="match status" value="2"/>
</dbReference>
<dbReference type="EMBL" id="JAWJZY010000001">
    <property type="protein sequence ID" value="MEE8657441.1"/>
    <property type="molecule type" value="Genomic_DNA"/>
</dbReference>
<dbReference type="SUPFAM" id="SSF82693">
    <property type="entry name" value="Multidrug efflux transporter AcrB pore domain, PN1, PN2, PC1 and PC2 subdomains"/>
    <property type="match status" value="3"/>
</dbReference>
<dbReference type="InterPro" id="IPR027463">
    <property type="entry name" value="AcrB_DN_DC_subdom"/>
</dbReference>
<dbReference type="PRINTS" id="PR00702">
    <property type="entry name" value="ACRIFLAVINRP"/>
</dbReference>
<feature type="transmembrane region" description="Helical" evidence="7">
    <location>
        <begin position="463"/>
        <end position="490"/>
    </location>
</feature>
<evidence type="ECO:0000256" key="5">
    <source>
        <dbReference type="ARBA" id="ARBA00022989"/>
    </source>
</evidence>
<keyword evidence="2" id="KW-1003">Cell membrane</keyword>
<feature type="transmembrane region" description="Helical" evidence="7">
    <location>
        <begin position="961"/>
        <end position="986"/>
    </location>
</feature>
<dbReference type="Pfam" id="PF00873">
    <property type="entry name" value="ACR_tran"/>
    <property type="match status" value="2"/>
</dbReference>
<protein>
    <submittedName>
        <fullName evidence="8">Nodulation protein</fullName>
    </submittedName>
</protein>
<feature type="transmembrane region" description="Helical" evidence="7">
    <location>
        <begin position="911"/>
        <end position="928"/>
    </location>
</feature>
<proteinExistence type="predicted"/>
<feature type="transmembrane region" description="Helical" evidence="7">
    <location>
        <begin position="431"/>
        <end position="451"/>
    </location>
</feature>
<gene>
    <name evidence="8" type="ORF">DOFOFD_00195</name>
</gene>
<keyword evidence="1" id="KW-0813">Transport</keyword>
<feature type="transmembrane region" description="Helical" evidence="7">
    <location>
        <begin position="387"/>
        <end position="410"/>
    </location>
</feature>